<gene>
    <name evidence="12" type="ORF">EZS28_019439</name>
</gene>
<feature type="active site" description="Proton acceptor" evidence="6">
    <location>
        <position position="1070"/>
    </location>
</feature>
<evidence type="ECO:0000256" key="6">
    <source>
        <dbReference type="PIRSR" id="PIRSR630616-1"/>
    </source>
</evidence>
<dbReference type="InterPro" id="IPR000719">
    <property type="entry name" value="Prot_kinase_dom"/>
</dbReference>
<dbReference type="SUPFAM" id="SSF56112">
    <property type="entry name" value="Protein kinase-like (PK-like)"/>
    <property type="match status" value="1"/>
</dbReference>
<dbReference type="Pfam" id="PF00069">
    <property type="entry name" value="Pkinase"/>
    <property type="match status" value="1"/>
</dbReference>
<dbReference type="GO" id="GO:0005524">
    <property type="term" value="F:ATP binding"/>
    <property type="evidence" value="ECO:0007669"/>
    <property type="project" value="UniProtKB-UniRule"/>
</dbReference>
<dbReference type="PROSITE" id="PS00107">
    <property type="entry name" value="PROTEIN_KINASE_ATP"/>
    <property type="match status" value="1"/>
</dbReference>
<dbReference type="InterPro" id="IPR011009">
    <property type="entry name" value="Kinase-like_dom_sf"/>
</dbReference>
<dbReference type="GO" id="GO:0004674">
    <property type="term" value="F:protein serine/threonine kinase activity"/>
    <property type="evidence" value="ECO:0007669"/>
    <property type="project" value="UniProtKB-KW"/>
</dbReference>
<dbReference type="PROSITE" id="PS00108">
    <property type="entry name" value="PROTEIN_KINASE_ST"/>
    <property type="match status" value="1"/>
</dbReference>
<dbReference type="InterPro" id="IPR030616">
    <property type="entry name" value="Aur-like"/>
</dbReference>
<organism evidence="12 13">
    <name type="scientific">Streblomastix strix</name>
    <dbReference type="NCBI Taxonomy" id="222440"/>
    <lineage>
        <taxon>Eukaryota</taxon>
        <taxon>Metamonada</taxon>
        <taxon>Preaxostyla</taxon>
        <taxon>Oxymonadida</taxon>
        <taxon>Streblomastigidae</taxon>
        <taxon>Streblomastix</taxon>
    </lineage>
</organism>
<name>A0A5J4VR58_9EUKA</name>
<keyword evidence="10" id="KW-1133">Transmembrane helix</keyword>
<protein>
    <submittedName>
        <fullName evidence="12">Putative NEK protein kinase</fullName>
    </submittedName>
</protein>
<feature type="binding site" evidence="7">
    <location>
        <begin position="1074"/>
        <end position="1075"/>
    </location>
    <ligand>
        <name>ATP</name>
        <dbReference type="ChEBI" id="CHEBI:30616"/>
    </ligand>
</feature>
<evidence type="ECO:0000256" key="3">
    <source>
        <dbReference type="ARBA" id="ARBA00022741"/>
    </source>
</evidence>
<evidence type="ECO:0000256" key="5">
    <source>
        <dbReference type="ARBA" id="ARBA00022840"/>
    </source>
</evidence>
<sequence>MIKSDETNSAGAFRKNVIEISNSTFQNITQSESGNGTAINAELKTGSLLKIADQSQFTYCVSSSGNGGGICLIIFGGTAELSGVTINYCNGTNGGGIFISVISEISVELSNISFNNCSAVNGGGIYSNINAGGKLIFKDSCKFSQCKASSGNGGGMYIDIDFASQFEFKIIDALIKQCQAQSDSSYSYPTGYGGGIFLTGNGDYNPLTLRLDLKGMQIYNNIASKGGQSLYVVMTKVAEWCRYGISGKYVKGNYSDGISIKIVLQGIPVNSSTFNSYTLTQITSQQNYLEDYWKVDWAEYYTQSTGNDSSPCSSTTPCKTFEAANIKNNINSETSIHIYVYDSASIEDTIIISQTYSPRIFRNFPLDSTLLSDILIKADGKFIITVKVLFQLINFIIESISLQQFVPGIYGSSLTAEINLQDCEFHMQDGELQIRKCFIYLEKGGNHAISNLISKYVQSEENIIRINFNEAGSLNISESQFENITRIGEQITGGTIRAVLQHSSNRFNITDCNFTTCKAQDSQGGAIYAEILNSNAQISITRTQFLQCEAQSGGGLFAKILIDGKLILEDSCEFRQCKATSGNGGGIYADLTFKASTQASFLISDALFQNCQAITSSSVPSSTGFGGGIFLIGNGDYDPSTLRLDLKGMKIYNNTANNGGQSLYVMMTKLAEWCRYGILGEYVKGNYSDGISNLNELEGTIMEINIFQNSSQQQIQTQKYHLQYLWTQIPILTEVEVTLNISNTNEPLQFTIKGNNMIPGKLCVKIVDVGPRKSVNEKFQMQQYDAFEYIYPPYDSSTPITVIGIPQTEQIATFGMKDYMWFDYKNENYYIFISNDRQIFTGYEGKEDSGAFLDVIELKDGSSFPIWKIVLIVVICFVIIIAIVFAIFFLYKLKGEKDKKQDKMQIYINQGQTQTLDQNAPFNTTWEKSDFEKVKKLGKGAFSTVWCMKEKSTQRVFAVKVVDFDTQQEQESILKERDILLSIYQTILNSGSPTQYIHVVQPLGFFLNEDEDSYRAYLVLEYCSRGDLRKYIQNMKKSGTEISDRRAFELIAQIISAVHQLHANSIIHGDLKPENVLVMEDYKIKLSDFGLARKIQEGRDYLTAMGGTTPYLGPELLQKKVESNSYQQDENATSVQKRLIQTPASDIWAVGTMMFELLAQHHPFFDNNGGDIPLLELVRRITEEQPAELPSHYSDNLRKLIKDMLTKDPSRRITSEDILEIPEVAEFLTNN</sequence>
<feature type="transmembrane region" description="Helical" evidence="10">
    <location>
        <begin position="866"/>
        <end position="891"/>
    </location>
</feature>
<keyword evidence="10" id="KW-0812">Transmembrane</keyword>
<dbReference type="InterPro" id="IPR008271">
    <property type="entry name" value="Ser/Thr_kinase_AS"/>
</dbReference>
<dbReference type="SMART" id="SM00220">
    <property type="entry name" value="S_TKc"/>
    <property type="match status" value="1"/>
</dbReference>
<dbReference type="Gene3D" id="1.10.510.10">
    <property type="entry name" value="Transferase(Phosphotransferase) domain 1"/>
    <property type="match status" value="1"/>
</dbReference>
<dbReference type="AlphaFoldDB" id="A0A5J4VR58"/>
<evidence type="ECO:0000259" key="11">
    <source>
        <dbReference type="PROSITE" id="PS50011"/>
    </source>
</evidence>
<proteinExistence type="predicted"/>
<keyword evidence="2" id="KW-0808">Transferase</keyword>
<evidence type="ECO:0000256" key="2">
    <source>
        <dbReference type="ARBA" id="ARBA00022679"/>
    </source>
</evidence>
<dbReference type="Proteomes" id="UP000324800">
    <property type="component" value="Unassembled WGS sequence"/>
</dbReference>
<dbReference type="PROSITE" id="PS50011">
    <property type="entry name" value="PROTEIN_KINASE_DOM"/>
    <property type="match status" value="1"/>
</dbReference>
<reference evidence="12 13" key="1">
    <citation type="submission" date="2019-03" db="EMBL/GenBank/DDBJ databases">
        <title>Single cell metagenomics reveals metabolic interactions within the superorganism composed of flagellate Streblomastix strix and complex community of Bacteroidetes bacteria on its surface.</title>
        <authorList>
            <person name="Treitli S.C."/>
            <person name="Kolisko M."/>
            <person name="Husnik F."/>
            <person name="Keeling P."/>
            <person name="Hampl V."/>
        </authorList>
    </citation>
    <scope>NUCLEOTIDE SEQUENCE [LARGE SCALE GENOMIC DNA]</scope>
    <source>
        <strain evidence="12">ST1C</strain>
    </source>
</reference>
<feature type="cross-link" description="Glycyl lysine isopeptide (Lys-Gly) (interchain with G-Cter in SUMO2)" evidence="8">
    <location>
        <position position="1072"/>
    </location>
</feature>
<dbReference type="EMBL" id="SNRW01005456">
    <property type="protein sequence ID" value="KAA6385034.1"/>
    <property type="molecule type" value="Genomic_DNA"/>
</dbReference>
<evidence type="ECO:0000256" key="7">
    <source>
        <dbReference type="PIRSR" id="PIRSR630616-2"/>
    </source>
</evidence>
<keyword evidence="4 12" id="KW-0418">Kinase</keyword>
<comment type="caution">
    <text evidence="12">The sequence shown here is derived from an EMBL/GenBank/DDBJ whole genome shotgun (WGS) entry which is preliminary data.</text>
</comment>
<dbReference type="InterPro" id="IPR017441">
    <property type="entry name" value="Protein_kinase_ATP_BS"/>
</dbReference>
<evidence type="ECO:0000256" key="1">
    <source>
        <dbReference type="ARBA" id="ARBA00022527"/>
    </source>
</evidence>
<keyword evidence="10" id="KW-0472">Membrane</keyword>
<feature type="domain" description="Protein kinase" evidence="11">
    <location>
        <begin position="931"/>
        <end position="1228"/>
    </location>
</feature>
<evidence type="ECO:0000256" key="9">
    <source>
        <dbReference type="PROSITE-ProRule" id="PRU10141"/>
    </source>
</evidence>
<keyword evidence="1" id="KW-0723">Serine/threonine-protein kinase</keyword>
<feature type="binding site" evidence="7 9">
    <location>
        <position position="960"/>
    </location>
    <ligand>
        <name>ATP</name>
        <dbReference type="ChEBI" id="CHEBI:30616"/>
    </ligand>
</feature>
<evidence type="ECO:0000313" key="13">
    <source>
        <dbReference type="Proteomes" id="UP000324800"/>
    </source>
</evidence>
<keyword evidence="3 7" id="KW-0547">Nucleotide-binding</keyword>
<dbReference type="OrthoDB" id="10261027at2759"/>
<keyword evidence="5 7" id="KW-0067">ATP-binding</keyword>
<evidence type="ECO:0000313" key="12">
    <source>
        <dbReference type="EMBL" id="KAA6385034.1"/>
    </source>
</evidence>
<evidence type="ECO:0000256" key="8">
    <source>
        <dbReference type="PIRSR" id="PIRSR630616-3"/>
    </source>
</evidence>
<dbReference type="PANTHER" id="PTHR24350">
    <property type="entry name" value="SERINE/THREONINE-PROTEIN KINASE IAL-RELATED"/>
    <property type="match status" value="1"/>
</dbReference>
<dbReference type="InterPro" id="IPR011050">
    <property type="entry name" value="Pectin_lyase_fold/virulence"/>
</dbReference>
<evidence type="ECO:0000256" key="4">
    <source>
        <dbReference type="ARBA" id="ARBA00022777"/>
    </source>
</evidence>
<evidence type="ECO:0000256" key="10">
    <source>
        <dbReference type="SAM" id="Phobius"/>
    </source>
</evidence>
<dbReference type="SUPFAM" id="SSF51126">
    <property type="entry name" value="Pectin lyase-like"/>
    <property type="match status" value="1"/>
</dbReference>
<feature type="binding site" evidence="7">
    <location>
        <position position="1088"/>
    </location>
    <ligand>
        <name>ATP</name>
        <dbReference type="ChEBI" id="CHEBI:30616"/>
    </ligand>
</feature>
<accession>A0A5J4VR58</accession>